<sequence>MMYICKECVEVGEVQKEVERLNIGQEVCCYCDSKSIVAPKESVFSFIENNFFEAIIPIDECSPQESSSFWCGSDDLYVKEIWEIIHDIGLKNEALERDLSSYLSQQVDVENNLFTLNNGTLENNLYQDKWLCFIDSISHGKRFFNFEVNQFLDDLFSVIHENNHVNDDICTVLEPNVSLFRARIANSKIERESIISDPANQLGAVPAKLASDQRMTPKGISAFYASSDRETCFSEVRAITGDLVISGEFTVNRPLKLLDLRKIEELSKKEYHPFESNYLEKSHKSLFLKRLMFLLSKPASKRKNSNYLETQVIFEYFRVNFGSDISGLIFSSVQTGFNGLNVVLFPERSDVNSFTYNKERKIIFKEWHHQEDDWYTYSEKFSENLPSQKSEANLSFVHGSLELHYIEAVKTLARKQNLLVIDDVEDIDF</sequence>
<proteinExistence type="predicted"/>
<dbReference type="Pfam" id="PF08808">
    <property type="entry name" value="RES"/>
    <property type="match status" value="1"/>
</dbReference>
<dbReference type="Proteomes" id="UP000594435">
    <property type="component" value="Chromosome 1"/>
</dbReference>
<accession>A0AAJ4IBW5</accession>
<gene>
    <name evidence="2" type="ORF">I3X05_02435</name>
</gene>
<dbReference type="AlphaFoldDB" id="A0AAJ4IBW5"/>
<dbReference type="InterPro" id="IPR041206">
    <property type="entry name" value="HEPN/RES_NTD1"/>
</dbReference>
<protein>
    <submittedName>
        <fullName evidence="2">RES domain-containing protein</fullName>
    </submittedName>
</protein>
<organism evidence="2 3">
    <name type="scientific">Vibrio navarrensis</name>
    <dbReference type="NCBI Taxonomy" id="29495"/>
    <lineage>
        <taxon>Bacteria</taxon>
        <taxon>Pseudomonadati</taxon>
        <taxon>Pseudomonadota</taxon>
        <taxon>Gammaproteobacteria</taxon>
        <taxon>Vibrionales</taxon>
        <taxon>Vibrionaceae</taxon>
        <taxon>Vibrio</taxon>
    </lineage>
</organism>
<dbReference type="EMBL" id="CP065217">
    <property type="protein sequence ID" value="QPL54048.1"/>
    <property type="molecule type" value="Genomic_DNA"/>
</dbReference>
<feature type="domain" description="RES" evidence="1">
    <location>
        <begin position="198"/>
        <end position="361"/>
    </location>
</feature>
<reference evidence="2 3" key="1">
    <citation type="submission" date="2020-11" db="EMBL/GenBank/DDBJ databases">
        <title>Complete and Circularized Genome Assembly of a human isolate of Vibrio navarrensis biotype pommerensis with MiSeq and MinION Sequence Data.</title>
        <authorList>
            <person name="Schwartz K."/>
            <person name="Borowiak M."/>
            <person name="Deneke C."/>
            <person name="Balau V."/>
            <person name="Metelmann C."/>
            <person name="Strauch E."/>
        </authorList>
    </citation>
    <scope>NUCLEOTIDE SEQUENCE [LARGE SCALE GENOMIC DNA]</scope>
    <source>
        <strain evidence="2 3">20-VB00237</strain>
    </source>
</reference>
<dbReference type="Pfam" id="PF18870">
    <property type="entry name" value="HEPN_RES_NTD1"/>
    <property type="match status" value="1"/>
</dbReference>
<evidence type="ECO:0000259" key="1">
    <source>
        <dbReference type="SMART" id="SM00953"/>
    </source>
</evidence>
<evidence type="ECO:0000313" key="3">
    <source>
        <dbReference type="Proteomes" id="UP000594435"/>
    </source>
</evidence>
<dbReference type="InterPro" id="IPR014914">
    <property type="entry name" value="RES_dom"/>
</dbReference>
<name>A0AAJ4IBW5_9VIBR</name>
<dbReference type="SMART" id="SM00953">
    <property type="entry name" value="RES"/>
    <property type="match status" value="1"/>
</dbReference>
<evidence type="ECO:0000313" key="2">
    <source>
        <dbReference type="EMBL" id="QPL54048.1"/>
    </source>
</evidence>